<protein>
    <submittedName>
        <fullName evidence="1">Uncharacterized protein</fullName>
    </submittedName>
</protein>
<accession>A0AAE9S829</accession>
<reference evidence="1" key="1">
    <citation type="submission" date="2022-04" db="EMBL/GenBank/DDBJ databases">
        <title>Emergence of ST220 Acinetobacter pittii strain in bloodstream infection, which co-producing chromosomal NDM-1 and OXA-820 carbapenemases.</title>
        <authorList>
            <person name="Tian C."/>
            <person name="Xing M."/>
            <person name="Fu L."/>
            <person name="Xia D."/>
        </authorList>
    </citation>
    <scope>NUCLEOTIDE SEQUENCE</scope>
    <source>
        <strain evidence="1">TCM</strain>
    </source>
</reference>
<sequence length="75" mass="8420">MTLTLEERVRLFGSPIPEGFTVRVVESGTVINDEIVSDTKVVANGYDLYMTDKVFETMRDKCLSKTSKVWGEAKS</sequence>
<gene>
    <name evidence="1" type="ORF">MWH18_15775</name>
</gene>
<dbReference type="Proteomes" id="UP001055514">
    <property type="component" value="Chromosome"/>
</dbReference>
<dbReference type="EMBL" id="CP095407">
    <property type="protein sequence ID" value="USU93790.1"/>
    <property type="molecule type" value="Genomic_DNA"/>
</dbReference>
<dbReference type="AlphaFoldDB" id="A0AAE9S829"/>
<name>A0AAE9S829_ACIPI</name>
<evidence type="ECO:0000313" key="2">
    <source>
        <dbReference type="Proteomes" id="UP001055514"/>
    </source>
</evidence>
<evidence type="ECO:0000313" key="1">
    <source>
        <dbReference type="EMBL" id="USU93790.1"/>
    </source>
</evidence>
<dbReference type="RefSeq" id="WP_126117690.1">
    <property type="nucleotide sequence ID" value="NZ_CP029610.1"/>
</dbReference>
<proteinExistence type="predicted"/>
<organism evidence="1 2">
    <name type="scientific">Acinetobacter pittii</name>
    <name type="common">Acinetobacter genomosp. 3</name>
    <dbReference type="NCBI Taxonomy" id="48296"/>
    <lineage>
        <taxon>Bacteria</taxon>
        <taxon>Pseudomonadati</taxon>
        <taxon>Pseudomonadota</taxon>
        <taxon>Gammaproteobacteria</taxon>
        <taxon>Moraxellales</taxon>
        <taxon>Moraxellaceae</taxon>
        <taxon>Acinetobacter</taxon>
        <taxon>Acinetobacter calcoaceticus/baumannii complex</taxon>
    </lineage>
</organism>